<evidence type="ECO:0000313" key="6">
    <source>
        <dbReference type="EMBL" id="MCS0497660.1"/>
    </source>
</evidence>
<dbReference type="GO" id="GO:0003700">
    <property type="term" value="F:DNA-binding transcription factor activity"/>
    <property type="evidence" value="ECO:0007669"/>
    <property type="project" value="TreeGrafter"/>
</dbReference>
<dbReference type="Pfam" id="PF09339">
    <property type="entry name" value="HTH_IclR"/>
    <property type="match status" value="1"/>
</dbReference>
<dbReference type="InterPro" id="IPR005471">
    <property type="entry name" value="Tscrpt_reg_IclR_N"/>
</dbReference>
<dbReference type="Proteomes" id="UP001151088">
    <property type="component" value="Unassembled WGS sequence"/>
</dbReference>
<dbReference type="InterPro" id="IPR050707">
    <property type="entry name" value="HTH_MetabolicPath_Reg"/>
</dbReference>
<feature type="domain" description="HTH iclR-type" evidence="4">
    <location>
        <begin position="13"/>
        <end position="73"/>
    </location>
</feature>
<dbReference type="SUPFAM" id="SSF46785">
    <property type="entry name" value="Winged helix' DNA-binding domain"/>
    <property type="match status" value="1"/>
</dbReference>
<gene>
    <name evidence="6" type="ORF">NVS89_21440</name>
</gene>
<dbReference type="EMBL" id="JANTHZ010000014">
    <property type="protein sequence ID" value="MCS0497660.1"/>
    <property type="molecule type" value="Genomic_DNA"/>
</dbReference>
<dbReference type="GO" id="GO:0045892">
    <property type="term" value="P:negative regulation of DNA-templated transcription"/>
    <property type="evidence" value="ECO:0007669"/>
    <property type="project" value="TreeGrafter"/>
</dbReference>
<evidence type="ECO:0000313" key="7">
    <source>
        <dbReference type="Proteomes" id="UP001151088"/>
    </source>
</evidence>
<name>A0A9X2T3S7_9HYPH</name>
<evidence type="ECO:0000259" key="5">
    <source>
        <dbReference type="PROSITE" id="PS51078"/>
    </source>
</evidence>
<dbReference type="InterPro" id="IPR029016">
    <property type="entry name" value="GAF-like_dom_sf"/>
</dbReference>
<dbReference type="Gene3D" id="3.30.450.40">
    <property type="match status" value="1"/>
</dbReference>
<evidence type="ECO:0000256" key="1">
    <source>
        <dbReference type="ARBA" id="ARBA00023015"/>
    </source>
</evidence>
<dbReference type="SUPFAM" id="SSF55781">
    <property type="entry name" value="GAF domain-like"/>
    <property type="match status" value="1"/>
</dbReference>
<dbReference type="GO" id="GO:0003677">
    <property type="term" value="F:DNA binding"/>
    <property type="evidence" value="ECO:0007669"/>
    <property type="project" value="UniProtKB-KW"/>
</dbReference>
<accession>A0A9X2T3S7</accession>
<feature type="domain" description="IclR-ED" evidence="5">
    <location>
        <begin position="74"/>
        <end position="257"/>
    </location>
</feature>
<dbReference type="SMART" id="SM00346">
    <property type="entry name" value="HTH_ICLR"/>
    <property type="match status" value="1"/>
</dbReference>
<evidence type="ECO:0000256" key="2">
    <source>
        <dbReference type="ARBA" id="ARBA00023125"/>
    </source>
</evidence>
<dbReference type="InterPro" id="IPR036388">
    <property type="entry name" value="WH-like_DNA-bd_sf"/>
</dbReference>
<protein>
    <submittedName>
        <fullName evidence="6">IclR family transcriptional regulator</fullName>
    </submittedName>
</protein>
<dbReference type="AlphaFoldDB" id="A0A9X2T3S7"/>
<dbReference type="InterPro" id="IPR036390">
    <property type="entry name" value="WH_DNA-bd_sf"/>
</dbReference>
<dbReference type="PROSITE" id="PS51078">
    <property type="entry name" value="ICLR_ED"/>
    <property type="match status" value="1"/>
</dbReference>
<organism evidence="6 7">
    <name type="scientific">Ancylobacter mangrovi</name>
    <dbReference type="NCBI Taxonomy" id="2972472"/>
    <lineage>
        <taxon>Bacteria</taxon>
        <taxon>Pseudomonadati</taxon>
        <taxon>Pseudomonadota</taxon>
        <taxon>Alphaproteobacteria</taxon>
        <taxon>Hyphomicrobiales</taxon>
        <taxon>Xanthobacteraceae</taxon>
        <taxon>Ancylobacter</taxon>
    </lineage>
</organism>
<comment type="caution">
    <text evidence="6">The sequence shown here is derived from an EMBL/GenBank/DDBJ whole genome shotgun (WGS) entry which is preliminary data.</text>
</comment>
<dbReference type="Pfam" id="PF01614">
    <property type="entry name" value="IclR_C"/>
    <property type="match status" value="1"/>
</dbReference>
<dbReference type="Gene3D" id="1.10.10.10">
    <property type="entry name" value="Winged helix-like DNA-binding domain superfamily/Winged helix DNA-binding domain"/>
    <property type="match status" value="1"/>
</dbReference>
<keyword evidence="7" id="KW-1185">Reference proteome</keyword>
<dbReference type="PROSITE" id="PS51077">
    <property type="entry name" value="HTH_ICLR"/>
    <property type="match status" value="1"/>
</dbReference>
<dbReference type="PANTHER" id="PTHR30136:SF38">
    <property type="entry name" value="TRANSCRIPTIONAL REGULATOR"/>
    <property type="match status" value="1"/>
</dbReference>
<keyword evidence="2" id="KW-0238">DNA-binding</keyword>
<keyword evidence="3" id="KW-0804">Transcription</keyword>
<dbReference type="RefSeq" id="WP_258734813.1">
    <property type="nucleotide sequence ID" value="NZ_JANTHZ010000014.1"/>
</dbReference>
<keyword evidence="1" id="KW-0805">Transcription regulation</keyword>
<sequence>MADGHTDATKSSAPALSKGFAILELLAEEPGLRFAEIRARLGLPGSSCHHLINTLCQLGALQMNEQRGYVLGLRLLELGALAAGQRQIEHQALPSLRRMSRELQLTCHLGVLEGHAAIYLLKVEGQREIRVNTWVGKRLSLHSSSLGKVLLAWLPEADIRDRLQHATWEPKGPKTITDPAAYHAHLALVREQGWALDDEEDNPNIRCIAAPVLDLRGRVVAAISVVGTVLDIGPEHIDTLACAVRGTAGSISRELGYRGAPEPALPVD</sequence>
<dbReference type="PANTHER" id="PTHR30136">
    <property type="entry name" value="HELIX-TURN-HELIX TRANSCRIPTIONAL REGULATOR, ICLR FAMILY"/>
    <property type="match status" value="1"/>
</dbReference>
<reference evidence="6" key="1">
    <citation type="submission" date="2022-08" db="EMBL/GenBank/DDBJ databases">
        <authorList>
            <person name="Li F."/>
        </authorList>
    </citation>
    <scope>NUCLEOTIDE SEQUENCE</scope>
    <source>
        <strain evidence="6">MQZ15Z-1</strain>
    </source>
</reference>
<dbReference type="InterPro" id="IPR014757">
    <property type="entry name" value="Tscrpt_reg_IclR_C"/>
</dbReference>
<evidence type="ECO:0000259" key="4">
    <source>
        <dbReference type="PROSITE" id="PS51077"/>
    </source>
</evidence>
<proteinExistence type="predicted"/>
<evidence type="ECO:0000256" key="3">
    <source>
        <dbReference type="ARBA" id="ARBA00023163"/>
    </source>
</evidence>